<feature type="transmembrane region" description="Helical" evidence="1">
    <location>
        <begin position="108"/>
        <end position="131"/>
    </location>
</feature>
<dbReference type="InterPro" id="IPR014196">
    <property type="entry name" value="SpoIIM"/>
</dbReference>
<dbReference type="PIRSF" id="PIRSF038973">
    <property type="entry name" value="SpoIIM"/>
    <property type="match status" value="1"/>
</dbReference>
<dbReference type="AlphaFoldDB" id="A0A4R7KRE9"/>
<feature type="transmembrane region" description="Helical" evidence="1">
    <location>
        <begin position="81"/>
        <end position="101"/>
    </location>
</feature>
<dbReference type="NCBIfam" id="TIGR02831">
    <property type="entry name" value="spo_II_M"/>
    <property type="match status" value="1"/>
</dbReference>
<dbReference type="Proteomes" id="UP000295325">
    <property type="component" value="Unassembled WGS sequence"/>
</dbReference>
<gene>
    <name evidence="2" type="ORF">EDD71_105102</name>
</gene>
<dbReference type="Pfam" id="PF01944">
    <property type="entry name" value="SpoIIM"/>
    <property type="match status" value="1"/>
</dbReference>
<accession>A0A4R7KRE9</accession>
<keyword evidence="3" id="KW-1185">Reference proteome</keyword>
<feature type="transmembrane region" description="Helical" evidence="1">
    <location>
        <begin position="175"/>
        <end position="198"/>
    </location>
</feature>
<sequence length="213" mass="23681">MKNGFNEQLVKNIKENLGSYFMAVLFFTIGIAAGAFTVKALDNGQKQDLVIYLNRFFQILGNEQIKSTTILVQSLKNNFQTIFFIWLLSITIIGVPVTLFITSFRGFIVGFTISFLIQGLGWKGLLFTLVAVLPQNIIFIPCLIIISALSISFSVHSIKRKVRKGFINNVKGNMLSYTLSVGAILLIMLLGSLVEAYLSPILIKSLSAYMIVQ</sequence>
<evidence type="ECO:0000313" key="2">
    <source>
        <dbReference type="EMBL" id="TDT61923.1"/>
    </source>
</evidence>
<organism evidence="2 3">
    <name type="scientific">Fonticella tunisiensis</name>
    <dbReference type="NCBI Taxonomy" id="1096341"/>
    <lineage>
        <taxon>Bacteria</taxon>
        <taxon>Bacillati</taxon>
        <taxon>Bacillota</taxon>
        <taxon>Clostridia</taxon>
        <taxon>Eubacteriales</taxon>
        <taxon>Clostridiaceae</taxon>
        <taxon>Fonticella</taxon>
    </lineage>
</organism>
<dbReference type="RefSeq" id="WP_133627554.1">
    <property type="nucleotide sequence ID" value="NZ_SOAZ01000005.1"/>
</dbReference>
<dbReference type="OrthoDB" id="1707382at2"/>
<proteinExistence type="predicted"/>
<protein>
    <submittedName>
        <fullName evidence="2">Stage II sporulation protein M</fullName>
    </submittedName>
</protein>
<keyword evidence="1" id="KW-0472">Membrane</keyword>
<reference evidence="2 3" key="1">
    <citation type="submission" date="2019-03" db="EMBL/GenBank/DDBJ databases">
        <title>Genomic Encyclopedia of Type Strains, Phase IV (KMG-IV): sequencing the most valuable type-strain genomes for metagenomic binning, comparative biology and taxonomic classification.</title>
        <authorList>
            <person name="Goeker M."/>
        </authorList>
    </citation>
    <scope>NUCLEOTIDE SEQUENCE [LARGE SCALE GENOMIC DNA]</scope>
    <source>
        <strain evidence="2 3">DSM 24455</strain>
    </source>
</reference>
<keyword evidence="1" id="KW-1133">Transmembrane helix</keyword>
<dbReference type="EMBL" id="SOAZ01000005">
    <property type="protein sequence ID" value="TDT61923.1"/>
    <property type="molecule type" value="Genomic_DNA"/>
</dbReference>
<comment type="caution">
    <text evidence="2">The sequence shown here is derived from an EMBL/GenBank/DDBJ whole genome shotgun (WGS) entry which is preliminary data.</text>
</comment>
<dbReference type="InterPro" id="IPR002798">
    <property type="entry name" value="SpoIIM-like"/>
</dbReference>
<keyword evidence="1" id="KW-0812">Transmembrane</keyword>
<name>A0A4R7KRE9_9CLOT</name>
<evidence type="ECO:0000313" key="3">
    <source>
        <dbReference type="Proteomes" id="UP000295325"/>
    </source>
</evidence>
<feature type="transmembrane region" description="Helical" evidence="1">
    <location>
        <begin position="137"/>
        <end position="155"/>
    </location>
</feature>
<feature type="transmembrane region" description="Helical" evidence="1">
    <location>
        <begin position="20"/>
        <end position="38"/>
    </location>
</feature>
<evidence type="ECO:0000256" key="1">
    <source>
        <dbReference type="SAM" id="Phobius"/>
    </source>
</evidence>